<evidence type="ECO:0000256" key="1">
    <source>
        <dbReference type="ARBA" id="ARBA00004613"/>
    </source>
</evidence>
<comment type="catalytic activity">
    <reaction evidence="9">
        <text>feruloyl-polysaccharide + H2O = ferulate + polysaccharide.</text>
        <dbReference type="EC" id="3.1.1.73"/>
    </reaction>
</comment>
<dbReference type="AlphaFoldDB" id="A0A6A6WFF7"/>
<dbReference type="PANTHER" id="PTHR38050:SF2">
    <property type="entry name" value="FERULOYL ESTERASE C-RELATED"/>
    <property type="match status" value="1"/>
</dbReference>
<dbReference type="GO" id="GO:0005576">
    <property type="term" value="C:extracellular region"/>
    <property type="evidence" value="ECO:0007669"/>
    <property type="project" value="UniProtKB-SubCell"/>
</dbReference>
<protein>
    <recommendedName>
        <fullName evidence="2">feruloyl esterase</fullName>
        <ecNumber evidence="2">3.1.1.73</ecNumber>
    </recommendedName>
</protein>
<dbReference type="EC" id="3.1.1.73" evidence="2"/>
<dbReference type="Proteomes" id="UP000799437">
    <property type="component" value="Unassembled WGS sequence"/>
</dbReference>
<evidence type="ECO:0000313" key="11">
    <source>
        <dbReference type="EMBL" id="KAF2761463.1"/>
    </source>
</evidence>
<feature type="chain" id="PRO_5025395144" description="feruloyl esterase" evidence="10">
    <location>
        <begin position="19"/>
        <end position="280"/>
    </location>
</feature>
<evidence type="ECO:0000256" key="6">
    <source>
        <dbReference type="ARBA" id="ARBA00022801"/>
    </source>
</evidence>
<comment type="subcellular location">
    <subcellularLocation>
        <location evidence="1">Secreted</location>
    </subcellularLocation>
</comment>
<dbReference type="RefSeq" id="XP_033603914.1">
    <property type="nucleotide sequence ID" value="XM_033740296.1"/>
</dbReference>
<dbReference type="Gene3D" id="3.40.50.1820">
    <property type="entry name" value="alpha/beta hydrolase"/>
    <property type="match status" value="1"/>
</dbReference>
<keyword evidence="4" id="KW-0858">Xylan degradation</keyword>
<evidence type="ECO:0000256" key="5">
    <source>
        <dbReference type="ARBA" id="ARBA00022729"/>
    </source>
</evidence>
<keyword evidence="7" id="KW-0119">Carbohydrate metabolism</keyword>
<evidence type="ECO:0000256" key="9">
    <source>
        <dbReference type="ARBA" id="ARBA00034075"/>
    </source>
</evidence>
<keyword evidence="8" id="KW-0624">Polysaccharide degradation</keyword>
<dbReference type="GO" id="GO:0045493">
    <property type="term" value="P:xylan catabolic process"/>
    <property type="evidence" value="ECO:0007669"/>
    <property type="project" value="UniProtKB-KW"/>
</dbReference>
<evidence type="ECO:0000256" key="3">
    <source>
        <dbReference type="ARBA" id="ARBA00022525"/>
    </source>
</evidence>
<dbReference type="InterPro" id="IPR029058">
    <property type="entry name" value="AB_hydrolase_fold"/>
</dbReference>
<evidence type="ECO:0000313" key="12">
    <source>
        <dbReference type="Proteomes" id="UP000799437"/>
    </source>
</evidence>
<dbReference type="SUPFAM" id="SSF53474">
    <property type="entry name" value="alpha/beta-Hydrolases"/>
    <property type="match status" value="1"/>
</dbReference>
<feature type="signal peptide" evidence="10">
    <location>
        <begin position="1"/>
        <end position="18"/>
    </location>
</feature>
<sequence length="280" mass="30253">MKWQGWITSCLLYSATNAFPQQEALIRSASKGCGQSHFYLGVTQYRGLQSGSRDRKYSIHLPIDYDANRAYPVVMGFHGSSSIGFFFEADSKMSEARFSGSKIMVYPTGADGNWAGPSYANATVGEDLQFIEDVLADVMGNFCVDERRVYATGISNGGGFVNTIACSSTGSKFAAFAPGSGSYYTDLNGPDNGCTPARSPIPILEIHGGNDKSVPYAGTQQGEGGAEPSIPDWLSSWAIRNACTGQKQEDSFDGDVHHLMWTCDGLQGVLQHWKIDSMGR</sequence>
<evidence type="ECO:0000256" key="8">
    <source>
        <dbReference type="ARBA" id="ARBA00023326"/>
    </source>
</evidence>
<reference evidence="11" key="1">
    <citation type="journal article" date="2020" name="Stud. Mycol.">
        <title>101 Dothideomycetes genomes: a test case for predicting lifestyles and emergence of pathogens.</title>
        <authorList>
            <person name="Haridas S."/>
            <person name="Albert R."/>
            <person name="Binder M."/>
            <person name="Bloem J."/>
            <person name="Labutti K."/>
            <person name="Salamov A."/>
            <person name="Andreopoulos B."/>
            <person name="Baker S."/>
            <person name="Barry K."/>
            <person name="Bills G."/>
            <person name="Bluhm B."/>
            <person name="Cannon C."/>
            <person name="Castanera R."/>
            <person name="Culley D."/>
            <person name="Daum C."/>
            <person name="Ezra D."/>
            <person name="Gonzalez J."/>
            <person name="Henrissat B."/>
            <person name="Kuo A."/>
            <person name="Liang C."/>
            <person name="Lipzen A."/>
            <person name="Lutzoni F."/>
            <person name="Magnuson J."/>
            <person name="Mondo S."/>
            <person name="Nolan M."/>
            <person name="Ohm R."/>
            <person name="Pangilinan J."/>
            <person name="Park H.-J."/>
            <person name="Ramirez L."/>
            <person name="Alfaro M."/>
            <person name="Sun H."/>
            <person name="Tritt A."/>
            <person name="Yoshinaga Y."/>
            <person name="Zwiers L.-H."/>
            <person name="Turgeon B."/>
            <person name="Goodwin S."/>
            <person name="Spatafora J."/>
            <person name="Crous P."/>
            <person name="Grigoriev I."/>
        </authorList>
    </citation>
    <scope>NUCLEOTIDE SEQUENCE</scope>
    <source>
        <strain evidence="11">CBS 121739</strain>
    </source>
</reference>
<proteinExistence type="predicted"/>
<keyword evidence="3" id="KW-0964">Secreted</keyword>
<dbReference type="EMBL" id="ML996567">
    <property type="protein sequence ID" value="KAF2761463.1"/>
    <property type="molecule type" value="Genomic_DNA"/>
</dbReference>
<evidence type="ECO:0000256" key="4">
    <source>
        <dbReference type="ARBA" id="ARBA00022651"/>
    </source>
</evidence>
<gene>
    <name evidence="11" type="ORF">EJ05DRAFT_264925</name>
</gene>
<organism evidence="11 12">
    <name type="scientific">Pseudovirgaria hyperparasitica</name>
    <dbReference type="NCBI Taxonomy" id="470096"/>
    <lineage>
        <taxon>Eukaryota</taxon>
        <taxon>Fungi</taxon>
        <taxon>Dikarya</taxon>
        <taxon>Ascomycota</taxon>
        <taxon>Pezizomycotina</taxon>
        <taxon>Dothideomycetes</taxon>
        <taxon>Dothideomycetes incertae sedis</taxon>
        <taxon>Acrospermales</taxon>
        <taxon>Acrospermaceae</taxon>
        <taxon>Pseudovirgaria</taxon>
    </lineage>
</organism>
<dbReference type="PANTHER" id="PTHR38050">
    <property type="match status" value="1"/>
</dbReference>
<name>A0A6A6WFF7_9PEZI</name>
<keyword evidence="12" id="KW-1185">Reference proteome</keyword>
<keyword evidence="6" id="KW-0378">Hydrolase</keyword>
<dbReference type="GO" id="GO:0030600">
    <property type="term" value="F:feruloyl esterase activity"/>
    <property type="evidence" value="ECO:0007669"/>
    <property type="project" value="UniProtKB-EC"/>
</dbReference>
<dbReference type="OrthoDB" id="424610at2759"/>
<evidence type="ECO:0000256" key="2">
    <source>
        <dbReference type="ARBA" id="ARBA00013091"/>
    </source>
</evidence>
<evidence type="ECO:0000256" key="10">
    <source>
        <dbReference type="SAM" id="SignalP"/>
    </source>
</evidence>
<evidence type="ECO:0000256" key="7">
    <source>
        <dbReference type="ARBA" id="ARBA00023277"/>
    </source>
</evidence>
<dbReference type="GeneID" id="54481350"/>
<dbReference type="InterPro" id="IPR043595">
    <property type="entry name" value="FaeB/C/D"/>
</dbReference>
<keyword evidence="5 10" id="KW-0732">Signal</keyword>
<accession>A0A6A6WFF7</accession>